<dbReference type="AlphaFoldDB" id="A0A803Q8H1"/>
<evidence type="ECO:0000256" key="1">
    <source>
        <dbReference type="SAM" id="MobiDB-lite"/>
    </source>
</evidence>
<evidence type="ECO:0000313" key="3">
    <source>
        <dbReference type="Proteomes" id="UP000596661"/>
    </source>
</evidence>
<evidence type="ECO:0000313" key="2">
    <source>
        <dbReference type="EnsemblPlants" id="cds.evm.model.08.1374"/>
    </source>
</evidence>
<proteinExistence type="predicted"/>
<reference evidence="2" key="2">
    <citation type="submission" date="2021-03" db="UniProtKB">
        <authorList>
            <consortium name="EnsemblPlants"/>
        </authorList>
    </citation>
    <scope>IDENTIFICATION</scope>
</reference>
<dbReference type="EnsemblPlants" id="evm.model.08.1374">
    <property type="protein sequence ID" value="cds.evm.model.08.1374"/>
    <property type="gene ID" value="evm.TU.08.1374"/>
</dbReference>
<feature type="region of interest" description="Disordered" evidence="1">
    <location>
        <begin position="51"/>
        <end position="73"/>
    </location>
</feature>
<dbReference type="Gramene" id="evm.model.08.1374">
    <property type="protein sequence ID" value="cds.evm.model.08.1374"/>
    <property type="gene ID" value="evm.TU.08.1374"/>
</dbReference>
<dbReference type="EMBL" id="UZAU01000709">
    <property type="status" value="NOT_ANNOTATED_CDS"/>
    <property type="molecule type" value="Genomic_DNA"/>
</dbReference>
<sequence length="73" mass="7795">MATGLDQLEKKGLDGIGFVLHARFPLTRRDPNPTGASASAGLVGIPVKTAPKRPWMRSGRTEAGSANDMSFWV</sequence>
<accession>A0A803Q8H1</accession>
<protein>
    <submittedName>
        <fullName evidence="2">Uncharacterized protein</fullName>
    </submittedName>
</protein>
<dbReference type="Proteomes" id="UP000596661">
    <property type="component" value="Chromosome 8"/>
</dbReference>
<organism evidence="2 3">
    <name type="scientific">Cannabis sativa</name>
    <name type="common">Hemp</name>
    <name type="synonym">Marijuana</name>
    <dbReference type="NCBI Taxonomy" id="3483"/>
    <lineage>
        <taxon>Eukaryota</taxon>
        <taxon>Viridiplantae</taxon>
        <taxon>Streptophyta</taxon>
        <taxon>Embryophyta</taxon>
        <taxon>Tracheophyta</taxon>
        <taxon>Spermatophyta</taxon>
        <taxon>Magnoliopsida</taxon>
        <taxon>eudicotyledons</taxon>
        <taxon>Gunneridae</taxon>
        <taxon>Pentapetalae</taxon>
        <taxon>rosids</taxon>
        <taxon>fabids</taxon>
        <taxon>Rosales</taxon>
        <taxon>Cannabaceae</taxon>
        <taxon>Cannabis</taxon>
    </lineage>
</organism>
<name>A0A803Q8H1_CANSA</name>
<reference evidence="2" key="1">
    <citation type="submission" date="2018-11" db="EMBL/GenBank/DDBJ databases">
        <authorList>
            <person name="Grassa J C."/>
        </authorList>
    </citation>
    <scope>NUCLEOTIDE SEQUENCE [LARGE SCALE GENOMIC DNA]</scope>
</reference>
<keyword evidence="3" id="KW-1185">Reference proteome</keyword>